<accession>A0AAD9ELN0</accession>
<comment type="similarity">
    <text evidence="1">Belongs to the methyltransferase superfamily. LaeA methyltransferase family.</text>
</comment>
<sequence length="297" mass="34025">MDYRMENGRTYHGYKEGKYNLPNDETENDRLELQHNLFLLTFNDKLGNAPPNERDFKVGRVLDVGTGTGVWAIDFGDEHPEAEVLGVDLSASFAKSPPPNVTFEVDDIEEEWAFSPKFDYIHSRLMNGCIEDWEDYARKCFDNLNPGGWVEFNETPLKPQCDDGTIPRDAKIAKIADLIQEAMEQSGRPTMNVDNFKGILSRAGFVDVNVLKYKWPTNTWPKERRFKDIGAWSHENIVSGWDGLCLTLLTRAHGWTKEEVAVSNALCREEFMDKTIHAYWPLYSVYGRKPLDSEESS</sequence>
<comment type="caution">
    <text evidence="2">The sequence shown here is derived from an EMBL/GenBank/DDBJ whole genome shotgun (WGS) entry which is preliminary data.</text>
</comment>
<proteinExistence type="inferred from homology"/>
<name>A0AAD9ELN0_9PEZI</name>
<keyword evidence="2" id="KW-0808">Transferase</keyword>
<dbReference type="SUPFAM" id="SSF53335">
    <property type="entry name" value="S-adenosyl-L-methionine-dependent methyltransferases"/>
    <property type="match status" value="1"/>
</dbReference>
<dbReference type="InterPro" id="IPR029063">
    <property type="entry name" value="SAM-dependent_MTases_sf"/>
</dbReference>
<dbReference type="CDD" id="cd02440">
    <property type="entry name" value="AdoMet_MTases"/>
    <property type="match status" value="1"/>
</dbReference>
<dbReference type="PANTHER" id="PTHR43591:SF105">
    <property type="entry name" value="METHYLTRANSFERASE DOMAIN-CONTAINING PROTEIN-RELATED"/>
    <property type="match status" value="1"/>
</dbReference>
<evidence type="ECO:0000313" key="2">
    <source>
        <dbReference type="EMBL" id="KAK1853050.1"/>
    </source>
</evidence>
<protein>
    <submittedName>
        <fullName evidence="2">Methyltransferase domain-containing protein</fullName>
    </submittedName>
</protein>
<reference evidence="2" key="1">
    <citation type="submission" date="2023-01" db="EMBL/GenBank/DDBJ databases">
        <title>Colletotrichum chrysophilum M932 genome sequence.</title>
        <authorList>
            <person name="Baroncelli R."/>
        </authorList>
    </citation>
    <scope>NUCLEOTIDE SEQUENCE</scope>
    <source>
        <strain evidence="2">M932</strain>
    </source>
</reference>
<organism evidence="2 3">
    <name type="scientific">Colletotrichum chrysophilum</name>
    <dbReference type="NCBI Taxonomy" id="1836956"/>
    <lineage>
        <taxon>Eukaryota</taxon>
        <taxon>Fungi</taxon>
        <taxon>Dikarya</taxon>
        <taxon>Ascomycota</taxon>
        <taxon>Pezizomycotina</taxon>
        <taxon>Sordariomycetes</taxon>
        <taxon>Hypocreomycetidae</taxon>
        <taxon>Glomerellales</taxon>
        <taxon>Glomerellaceae</taxon>
        <taxon>Colletotrichum</taxon>
        <taxon>Colletotrichum gloeosporioides species complex</taxon>
    </lineage>
</organism>
<evidence type="ECO:0000256" key="1">
    <source>
        <dbReference type="ARBA" id="ARBA00038158"/>
    </source>
</evidence>
<dbReference type="PANTHER" id="PTHR43591">
    <property type="entry name" value="METHYLTRANSFERASE"/>
    <property type="match status" value="1"/>
</dbReference>
<dbReference type="GO" id="GO:0032259">
    <property type="term" value="P:methylation"/>
    <property type="evidence" value="ECO:0007669"/>
    <property type="project" value="UniProtKB-KW"/>
</dbReference>
<keyword evidence="3" id="KW-1185">Reference proteome</keyword>
<dbReference type="Proteomes" id="UP001243330">
    <property type="component" value="Unassembled WGS sequence"/>
</dbReference>
<dbReference type="Pfam" id="PF13489">
    <property type="entry name" value="Methyltransf_23"/>
    <property type="match status" value="1"/>
</dbReference>
<dbReference type="GO" id="GO:0008168">
    <property type="term" value="F:methyltransferase activity"/>
    <property type="evidence" value="ECO:0007669"/>
    <property type="project" value="UniProtKB-KW"/>
</dbReference>
<dbReference type="AlphaFoldDB" id="A0AAD9ELN0"/>
<keyword evidence="2" id="KW-0489">Methyltransferase</keyword>
<dbReference type="Gene3D" id="3.40.50.150">
    <property type="entry name" value="Vaccinia Virus protein VP39"/>
    <property type="match status" value="1"/>
</dbReference>
<dbReference type="EMBL" id="JAQOWY010000062">
    <property type="protein sequence ID" value="KAK1853050.1"/>
    <property type="molecule type" value="Genomic_DNA"/>
</dbReference>
<gene>
    <name evidence="2" type="ORF">CCHR01_04294</name>
</gene>
<evidence type="ECO:0000313" key="3">
    <source>
        <dbReference type="Proteomes" id="UP001243330"/>
    </source>
</evidence>